<dbReference type="OrthoDB" id="9944558at2759"/>
<evidence type="ECO:0000313" key="2">
    <source>
        <dbReference type="Proteomes" id="UP000507470"/>
    </source>
</evidence>
<proteinExistence type="predicted"/>
<dbReference type="AlphaFoldDB" id="A0A6J8B075"/>
<dbReference type="EMBL" id="CACVKT020002265">
    <property type="protein sequence ID" value="CAC5377151.1"/>
    <property type="molecule type" value="Genomic_DNA"/>
</dbReference>
<gene>
    <name evidence="1" type="ORF">MCOR_13523</name>
</gene>
<protein>
    <submittedName>
        <fullName evidence="1">APMAP</fullName>
    </submittedName>
</protein>
<keyword evidence="2" id="KW-1185">Reference proteome</keyword>
<sequence length="211" mass="24309">MEDRAEDLLVHLQEWFNECASPVLNEYELFIKDKQDSDILNDIENEFTIDERDEIFFSKFDGNQYVKDKTIFNASNNGRLLTIETLTENVKQLIEEATSKDVASSIHQRSFKMLVNKRIRHSFNEGAFDGKVISTVPGFPDYYSINDESNVTDSTAIYTYRLLEDYRVGKLEIIPEVVGMKPCSEFCSRLRSLAHAAQIASHCFTFSFSDK</sequence>
<dbReference type="InterPro" id="IPR042567">
    <property type="entry name" value="SPIN/Ssty_sf"/>
</dbReference>
<accession>A0A6J8B075</accession>
<name>A0A6J8B075_MYTCO</name>
<organism evidence="1 2">
    <name type="scientific">Mytilus coruscus</name>
    <name type="common">Sea mussel</name>
    <dbReference type="NCBI Taxonomy" id="42192"/>
    <lineage>
        <taxon>Eukaryota</taxon>
        <taxon>Metazoa</taxon>
        <taxon>Spiralia</taxon>
        <taxon>Lophotrochozoa</taxon>
        <taxon>Mollusca</taxon>
        <taxon>Bivalvia</taxon>
        <taxon>Autobranchia</taxon>
        <taxon>Pteriomorphia</taxon>
        <taxon>Mytilida</taxon>
        <taxon>Mytiloidea</taxon>
        <taxon>Mytilidae</taxon>
        <taxon>Mytilinae</taxon>
        <taxon>Mytilus</taxon>
    </lineage>
</organism>
<evidence type="ECO:0000313" key="1">
    <source>
        <dbReference type="EMBL" id="CAC5377151.1"/>
    </source>
</evidence>
<dbReference type="Gene3D" id="2.80.10.70">
    <property type="entry name" value="Spindlin/Ssty"/>
    <property type="match status" value="1"/>
</dbReference>
<dbReference type="Proteomes" id="UP000507470">
    <property type="component" value="Unassembled WGS sequence"/>
</dbReference>
<reference evidence="1 2" key="1">
    <citation type="submission" date="2020-06" db="EMBL/GenBank/DDBJ databases">
        <authorList>
            <person name="Li R."/>
            <person name="Bekaert M."/>
        </authorList>
    </citation>
    <scope>NUCLEOTIDE SEQUENCE [LARGE SCALE GENOMIC DNA]</scope>
    <source>
        <strain evidence="2">wild</strain>
    </source>
</reference>